<gene>
    <name evidence="1" type="ORF">NWE73_11090</name>
</gene>
<evidence type="ECO:0000313" key="2">
    <source>
        <dbReference type="Proteomes" id="UP001152321"/>
    </source>
</evidence>
<dbReference type="EMBL" id="JANRMI010000003">
    <property type="protein sequence ID" value="MDG0816912.1"/>
    <property type="molecule type" value="Genomic_DNA"/>
</dbReference>
<evidence type="ECO:0000313" key="1">
    <source>
        <dbReference type="EMBL" id="MDG0816912.1"/>
    </source>
</evidence>
<protein>
    <submittedName>
        <fullName evidence="1">Uncharacterized protein</fullName>
    </submittedName>
</protein>
<organism evidence="1 2">
    <name type="scientific">Bdellovibrio svalbardensis</name>
    <dbReference type="NCBI Taxonomy" id="2972972"/>
    <lineage>
        <taxon>Bacteria</taxon>
        <taxon>Pseudomonadati</taxon>
        <taxon>Bdellovibrionota</taxon>
        <taxon>Bdellovibrionia</taxon>
        <taxon>Bdellovibrionales</taxon>
        <taxon>Pseudobdellovibrionaceae</taxon>
        <taxon>Bdellovibrio</taxon>
    </lineage>
</organism>
<comment type="caution">
    <text evidence="1">The sequence shown here is derived from an EMBL/GenBank/DDBJ whole genome shotgun (WGS) entry which is preliminary data.</text>
</comment>
<dbReference type="Proteomes" id="UP001152321">
    <property type="component" value="Unassembled WGS sequence"/>
</dbReference>
<name>A0ABT6DJ92_9BACT</name>
<sequence length="100" mass="11497">MSQQYDVPNLYSFLVHTPEGGLRKMLVDNKPFSEAHFNLMMKIVRACDESKFTEHFDKQDFPKIKMGASDINIKEKFWAEAMTTWNNRGLLTPAVATRAA</sequence>
<accession>A0ABT6DJ92</accession>
<reference evidence="1" key="1">
    <citation type="submission" date="2022-08" db="EMBL/GenBank/DDBJ databases">
        <title>Novel Bdellovibrio Species Isolated from Svalbard: Designation Bdellovibrio svalbardensis.</title>
        <authorList>
            <person name="Mitchell R.J."/>
            <person name="Choi S.Y."/>
        </authorList>
    </citation>
    <scope>NUCLEOTIDE SEQUENCE</scope>
    <source>
        <strain evidence="1">PAP01</strain>
    </source>
</reference>
<proteinExistence type="predicted"/>
<dbReference type="RefSeq" id="WP_277578389.1">
    <property type="nucleotide sequence ID" value="NZ_JANRMI010000003.1"/>
</dbReference>
<keyword evidence="2" id="KW-1185">Reference proteome</keyword>